<name>A0ABS6B788_9NOCA</name>
<evidence type="ECO:0000313" key="6">
    <source>
        <dbReference type="EMBL" id="MBU3062555.1"/>
    </source>
</evidence>
<keyword evidence="4" id="KW-0804">Transcription</keyword>
<evidence type="ECO:0000313" key="7">
    <source>
        <dbReference type="EMBL" id="MBU3065611.1"/>
    </source>
</evidence>
<dbReference type="SUPFAM" id="SSF46785">
    <property type="entry name" value="Winged helix' DNA-binding domain"/>
    <property type="match status" value="1"/>
</dbReference>
<dbReference type="InterPro" id="IPR036388">
    <property type="entry name" value="WH-like_DNA-bd_sf"/>
</dbReference>
<dbReference type="PANTHER" id="PTHR30126:SF39">
    <property type="entry name" value="HTH-TYPE TRANSCRIPTIONAL REGULATOR CYSL"/>
    <property type="match status" value="1"/>
</dbReference>
<accession>A0ABS6B788</accession>
<comment type="caution">
    <text evidence="7">The sequence shown here is derived from an EMBL/GenBank/DDBJ whole genome shotgun (WGS) entry which is preliminary data.</text>
</comment>
<evidence type="ECO:0000259" key="5">
    <source>
        <dbReference type="PROSITE" id="PS50931"/>
    </source>
</evidence>
<feature type="domain" description="HTH lysR-type" evidence="5">
    <location>
        <begin position="9"/>
        <end position="66"/>
    </location>
</feature>
<organism evidence="7 8">
    <name type="scientific">Nocardia albiluteola</name>
    <dbReference type="NCBI Taxonomy" id="2842303"/>
    <lineage>
        <taxon>Bacteria</taxon>
        <taxon>Bacillati</taxon>
        <taxon>Actinomycetota</taxon>
        <taxon>Actinomycetes</taxon>
        <taxon>Mycobacteriales</taxon>
        <taxon>Nocardiaceae</taxon>
        <taxon>Nocardia</taxon>
    </lineage>
</organism>
<protein>
    <submittedName>
        <fullName evidence="7">LysR family transcriptional regulator</fullName>
    </submittedName>
</protein>
<dbReference type="InterPro" id="IPR000847">
    <property type="entry name" value="LysR_HTH_N"/>
</dbReference>
<evidence type="ECO:0000256" key="2">
    <source>
        <dbReference type="ARBA" id="ARBA00023015"/>
    </source>
</evidence>
<evidence type="ECO:0000256" key="4">
    <source>
        <dbReference type="ARBA" id="ARBA00023163"/>
    </source>
</evidence>
<dbReference type="PRINTS" id="PR00039">
    <property type="entry name" value="HTHLYSR"/>
</dbReference>
<gene>
    <name evidence="6" type="ORF">KO481_13610</name>
    <name evidence="7" type="ORF">KO481_29300</name>
</gene>
<dbReference type="Pfam" id="PF00126">
    <property type="entry name" value="HTH_1"/>
    <property type="match status" value="1"/>
</dbReference>
<evidence type="ECO:0000256" key="3">
    <source>
        <dbReference type="ARBA" id="ARBA00023125"/>
    </source>
</evidence>
<dbReference type="SUPFAM" id="SSF53850">
    <property type="entry name" value="Periplasmic binding protein-like II"/>
    <property type="match status" value="1"/>
</dbReference>
<keyword evidence="8" id="KW-1185">Reference proteome</keyword>
<dbReference type="InterPro" id="IPR036390">
    <property type="entry name" value="WH_DNA-bd_sf"/>
</dbReference>
<comment type="similarity">
    <text evidence="1">Belongs to the LysR transcriptional regulatory family.</text>
</comment>
<dbReference type="EMBL" id="JAHKNI010000011">
    <property type="protein sequence ID" value="MBU3065611.1"/>
    <property type="molecule type" value="Genomic_DNA"/>
</dbReference>
<proteinExistence type="inferred from homology"/>
<dbReference type="InterPro" id="IPR005119">
    <property type="entry name" value="LysR_subst-bd"/>
</dbReference>
<evidence type="ECO:0000256" key="1">
    <source>
        <dbReference type="ARBA" id="ARBA00009437"/>
    </source>
</evidence>
<dbReference type="EMBL" id="JAHKNI010000004">
    <property type="protein sequence ID" value="MBU3062555.1"/>
    <property type="molecule type" value="Genomic_DNA"/>
</dbReference>
<dbReference type="Gene3D" id="1.10.10.10">
    <property type="entry name" value="Winged helix-like DNA-binding domain superfamily/Winged helix DNA-binding domain"/>
    <property type="match status" value="1"/>
</dbReference>
<keyword evidence="2" id="KW-0805">Transcription regulation</keyword>
<dbReference type="PROSITE" id="PS50931">
    <property type="entry name" value="HTH_LYSR"/>
    <property type="match status" value="1"/>
</dbReference>
<dbReference type="PANTHER" id="PTHR30126">
    <property type="entry name" value="HTH-TYPE TRANSCRIPTIONAL REGULATOR"/>
    <property type="match status" value="1"/>
</dbReference>
<dbReference type="Proteomes" id="UP000733379">
    <property type="component" value="Unassembled WGS sequence"/>
</dbReference>
<dbReference type="Pfam" id="PF03466">
    <property type="entry name" value="LysR_substrate"/>
    <property type="match status" value="1"/>
</dbReference>
<reference evidence="7 8" key="1">
    <citation type="submission" date="2021-06" db="EMBL/GenBank/DDBJ databases">
        <title>Actinomycetes sequencing.</title>
        <authorList>
            <person name="Shan Q."/>
        </authorList>
    </citation>
    <scope>NUCLEOTIDE SEQUENCE [LARGE SCALE GENOMIC DNA]</scope>
    <source>
        <strain evidence="7 8">NEAU-G5</strain>
    </source>
</reference>
<sequence>MIALPRLDLDLEALRVLVLIADLGSISAAARAERISQPAASKRIKVLESRLRLELLDRRSHGAVLTAHGRMVTEWSRRVVEAADALLTGASTLSEQATSKIRIGASQTVAEYLVPRWLAEFRQRTPGTPVHFLVGSSAMVIDAVRGREIDLGFVETPQLPTDLSSQPVAQDRLVLVVGPAHRLARRRIPLPAGELAQLPLVTRQQGSGTRETLELAVGAPMADPALELETNAAVKIAAAAGELGAVLSELVVSQELRDGRLVEVPLADIDLTRRWHAIWRGDTQWRGALADFRTLIADWSRSPQPPTPPS</sequence>
<dbReference type="Gene3D" id="3.40.190.290">
    <property type="match status" value="1"/>
</dbReference>
<evidence type="ECO:0000313" key="8">
    <source>
        <dbReference type="Proteomes" id="UP000733379"/>
    </source>
</evidence>
<dbReference type="RefSeq" id="WP_215917475.1">
    <property type="nucleotide sequence ID" value="NZ_JAHKNI010000004.1"/>
</dbReference>
<keyword evidence="3" id="KW-0238">DNA-binding</keyword>